<gene>
    <name evidence="1" type="ORF">DYB28_014382</name>
</gene>
<evidence type="ECO:0000313" key="1">
    <source>
        <dbReference type="EMBL" id="RLO01509.1"/>
    </source>
</evidence>
<organism evidence="1 2">
    <name type="scientific">Aphanomyces astaci</name>
    <name type="common">Crayfish plague agent</name>
    <dbReference type="NCBI Taxonomy" id="112090"/>
    <lineage>
        <taxon>Eukaryota</taxon>
        <taxon>Sar</taxon>
        <taxon>Stramenopiles</taxon>
        <taxon>Oomycota</taxon>
        <taxon>Saprolegniomycetes</taxon>
        <taxon>Saprolegniales</taxon>
        <taxon>Verrucalvaceae</taxon>
        <taxon>Aphanomyces</taxon>
    </lineage>
</organism>
<name>A0A9X8H570_APHAT</name>
<comment type="caution">
    <text evidence="1">The sequence shown here is derived from an EMBL/GenBank/DDBJ whole genome shotgun (WGS) entry which is preliminary data.</text>
</comment>
<evidence type="ECO:0000313" key="2">
    <source>
        <dbReference type="Proteomes" id="UP000275652"/>
    </source>
</evidence>
<dbReference type="Proteomes" id="UP000275652">
    <property type="component" value="Unassembled WGS sequence"/>
</dbReference>
<dbReference type="EMBL" id="QUTI01036076">
    <property type="protein sequence ID" value="RLO01509.1"/>
    <property type="molecule type" value="Genomic_DNA"/>
</dbReference>
<feature type="non-terminal residue" evidence="1">
    <location>
        <position position="1"/>
    </location>
</feature>
<accession>A0A9X8H570</accession>
<sequence>MATTTPTTNKRRKVEQKHPLVIAEEITEEDVVDAHELSEDTGLHSSTKAKMYFQ</sequence>
<dbReference type="AlphaFoldDB" id="A0A9X8H570"/>
<reference evidence="1 2" key="1">
    <citation type="journal article" date="2018" name="J. Invertebr. Pathol.">
        <title>New genotyping method for the causative agent of crayfish plague (Aphanomyces astaci) based on whole genome data.</title>
        <authorList>
            <person name="Minardi D."/>
            <person name="Studholme D.J."/>
            <person name="van der Giezen M."/>
            <person name="Pretto T."/>
            <person name="Oidtmann B."/>
        </authorList>
    </citation>
    <scope>NUCLEOTIDE SEQUENCE [LARGE SCALE GENOMIC DNA]</scope>
    <source>
        <strain evidence="1 2">KB13</strain>
    </source>
</reference>
<proteinExistence type="predicted"/>
<protein>
    <submittedName>
        <fullName evidence="1">Uncharacterized protein</fullName>
    </submittedName>
</protein>